<dbReference type="Gene3D" id="3.40.50.10890">
    <property type="match status" value="1"/>
</dbReference>
<accession>A0A9Q0LNK8</accession>
<dbReference type="InterPro" id="IPR036866">
    <property type="entry name" value="RibonucZ/Hydroxyglut_hydro"/>
</dbReference>
<name>A0A9Q0LNK8_ANAIG</name>
<feature type="compositionally biased region" description="Polar residues" evidence="3">
    <location>
        <begin position="374"/>
        <end position="386"/>
    </location>
</feature>
<evidence type="ECO:0000313" key="6">
    <source>
        <dbReference type="Proteomes" id="UP001149090"/>
    </source>
</evidence>
<organism evidence="5 6">
    <name type="scientific">Anaeramoeba ignava</name>
    <name type="common">Anaerobic marine amoeba</name>
    <dbReference type="NCBI Taxonomy" id="1746090"/>
    <lineage>
        <taxon>Eukaryota</taxon>
        <taxon>Metamonada</taxon>
        <taxon>Anaeramoebidae</taxon>
        <taxon>Anaeramoeba</taxon>
    </lineage>
</organism>
<dbReference type="OrthoDB" id="5600060at2759"/>
<dbReference type="SUPFAM" id="SSF56281">
    <property type="entry name" value="Metallo-hydrolase/oxidoreductase"/>
    <property type="match status" value="1"/>
</dbReference>
<reference evidence="5" key="1">
    <citation type="submission" date="2022-10" db="EMBL/GenBank/DDBJ databases">
        <title>Novel sulphate-reducing endosymbionts in the free-living metamonad Anaeramoeba.</title>
        <authorList>
            <person name="Jerlstrom-Hultqvist J."/>
            <person name="Cepicka I."/>
            <person name="Gallot-Lavallee L."/>
            <person name="Salas-Leiva D."/>
            <person name="Curtis B.A."/>
            <person name="Zahonova K."/>
            <person name="Pipaliya S."/>
            <person name="Dacks J."/>
            <person name="Roger A.J."/>
        </authorList>
    </citation>
    <scope>NUCLEOTIDE SEQUENCE</scope>
    <source>
        <strain evidence="5">BMAN</strain>
    </source>
</reference>
<evidence type="ECO:0000256" key="2">
    <source>
        <dbReference type="ARBA" id="ARBA00023242"/>
    </source>
</evidence>
<feature type="region of interest" description="Disordered" evidence="3">
    <location>
        <begin position="306"/>
        <end position="386"/>
    </location>
</feature>
<feature type="domain" description="Metallo-beta-lactamase" evidence="4">
    <location>
        <begin position="191"/>
        <end position="252"/>
    </location>
</feature>
<proteinExistence type="predicted"/>
<evidence type="ECO:0000256" key="1">
    <source>
        <dbReference type="ARBA" id="ARBA00004123"/>
    </source>
</evidence>
<evidence type="ECO:0000313" key="5">
    <source>
        <dbReference type="EMBL" id="KAJ5074405.1"/>
    </source>
</evidence>
<dbReference type="PANTHER" id="PTHR46094:SF1">
    <property type="entry name" value="INTEGRATOR COMPLEX SUBUNIT 9"/>
    <property type="match status" value="1"/>
</dbReference>
<feature type="compositionally biased region" description="Basic and acidic residues" evidence="3">
    <location>
        <begin position="312"/>
        <end position="322"/>
    </location>
</feature>
<comment type="caution">
    <text evidence="5">The sequence shown here is derived from an EMBL/GenBank/DDBJ whole genome shotgun (WGS) entry which is preliminary data.</text>
</comment>
<feature type="compositionally biased region" description="Basic residues" evidence="3">
    <location>
        <begin position="323"/>
        <end position="370"/>
    </location>
</feature>
<protein>
    <submittedName>
        <fullName evidence="5">Integrator complex subunit 9</fullName>
    </submittedName>
</protein>
<sequence>MKIFQICSSCTLLKIRDLTILIDFPLTNQFPKKSNLKEKKYLKNIPLTIPYISQRELEEIDVILITNEFGITGLPFITEYSSFKGVIYCTEPILLLGTMLMEEISQGVINSNSFPEILNENFNENFKENFNENFNENFKENFNENFKENFKENENIKRRKKNPKQNIIKDQNIENNLININFEQKKKYQNRVVYSLEDIEKSTTRITTVKFNQEISIYGILKIKAANSGYSLGSTNWILKTSTKKIVLMSEIFLDKSAQKQFSTPLSQSKQLKSSDVIILLSNNLVPIDYPQTENQDAIMIQNLQNNENTQEDDKKKENEKKSKSKKPKTKTKSKSKKKSKGKSKKKSKGKSKKKSKGKSKKKSKGKSKKKDQPNLQTPTTLAKETFPKTTLSNNISKLLDYSQKTLKRGGNVIIPFCSYGIFYDIINILTDFISDNPNIGNVTTYIVSPTSKKFLAYSNTIAEYLNENYSQQVFIPEPSFKFEKLIPRGKLVPITTLGGSYRKEAIVGTGNMQDVMRINPAKNSRVFTSSYQQQQQQTQDTQFISGKIEISNINAKIPILYTHKTQALKEPCVVFVSHPSLLFGDVVSLIEKWKANSKNCLISIDPNRNFEKSLLPFLPMNMESFNVPINKNANLTDFFNFITKINPSTLVIPKQIFKNNNEWIQKFLSQNQLKLEMVVFKHQKTKKISIKEEYEIGYIESRIENIGLNQAHEAKFGAFPTAMMVNVKNYKNSFEKVLLDPMSSDSRVKTQRSLFGIPSLQSIIEHLSLSMNIQGVSIHSENQIHTISFSQNDPIFSNSSLIFNEKNNQTQIICSNEVARQILKKAILKNVSSFGNHQEFY</sequence>
<evidence type="ECO:0000256" key="3">
    <source>
        <dbReference type="SAM" id="MobiDB-lite"/>
    </source>
</evidence>
<keyword evidence="2" id="KW-0539">Nucleus</keyword>
<dbReference type="GO" id="GO:0032039">
    <property type="term" value="C:integrator complex"/>
    <property type="evidence" value="ECO:0007669"/>
    <property type="project" value="InterPro"/>
</dbReference>
<dbReference type="AlphaFoldDB" id="A0A9Q0LNK8"/>
<dbReference type="GO" id="GO:0034472">
    <property type="term" value="P:snRNA 3'-end processing"/>
    <property type="evidence" value="ECO:0007669"/>
    <property type="project" value="TreeGrafter"/>
</dbReference>
<dbReference type="PANTHER" id="PTHR46094">
    <property type="entry name" value="INTEGRATOR COMPLEX SUBUNIT 9"/>
    <property type="match status" value="1"/>
</dbReference>
<dbReference type="EMBL" id="JAPDFW010000070">
    <property type="protein sequence ID" value="KAJ5074405.1"/>
    <property type="molecule type" value="Genomic_DNA"/>
</dbReference>
<gene>
    <name evidence="5" type="ORF">M0811_01035</name>
</gene>
<keyword evidence="6" id="KW-1185">Reference proteome</keyword>
<dbReference type="InterPro" id="IPR027074">
    <property type="entry name" value="Integrator_9su"/>
</dbReference>
<dbReference type="Gene3D" id="3.60.15.10">
    <property type="entry name" value="Ribonuclease Z/Hydroxyacylglutathione hydrolase-like"/>
    <property type="match status" value="1"/>
</dbReference>
<comment type="subcellular location">
    <subcellularLocation>
        <location evidence="1">Nucleus</location>
    </subcellularLocation>
</comment>
<evidence type="ECO:0000259" key="4">
    <source>
        <dbReference type="Pfam" id="PF16661"/>
    </source>
</evidence>
<dbReference type="InterPro" id="IPR001279">
    <property type="entry name" value="Metallo-B-lactamas"/>
</dbReference>
<dbReference type="Proteomes" id="UP001149090">
    <property type="component" value="Unassembled WGS sequence"/>
</dbReference>
<dbReference type="Pfam" id="PF16661">
    <property type="entry name" value="Lactamase_B_6"/>
    <property type="match status" value="1"/>
</dbReference>